<dbReference type="Gene3D" id="3.10.105.10">
    <property type="entry name" value="Dipeptide-binding Protein, Domain 3"/>
    <property type="match status" value="1"/>
</dbReference>
<dbReference type="Proteomes" id="UP001058003">
    <property type="component" value="Chromosome"/>
</dbReference>
<dbReference type="Gene3D" id="3.40.190.10">
    <property type="entry name" value="Periplasmic binding protein-like II"/>
    <property type="match status" value="1"/>
</dbReference>
<dbReference type="RefSeq" id="WP_033357117.1">
    <property type="nucleotide sequence ID" value="NZ_CP073767.1"/>
</dbReference>
<protein>
    <submittedName>
        <fullName evidence="4">ABC transporter substrate-binding protein</fullName>
    </submittedName>
</protein>
<dbReference type="SUPFAM" id="SSF53850">
    <property type="entry name" value="Periplasmic binding protein-like II"/>
    <property type="match status" value="1"/>
</dbReference>
<keyword evidence="5" id="KW-1185">Reference proteome</keyword>
<dbReference type="CDD" id="cd08506">
    <property type="entry name" value="PBP2_clavulanate_OppA2"/>
    <property type="match status" value="1"/>
</dbReference>
<name>A0A9Q9IFQ8_9ACTN</name>
<dbReference type="InterPro" id="IPR000914">
    <property type="entry name" value="SBP_5_dom"/>
</dbReference>
<reference evidence="4" key="1">
    <citation type="submission" date="2021-04" db="EMBL/GenBank/DDBJ databases">
        <title>Dactylosporangium aurantiacum NRRL B-8018 full assembly.</title>
        <authorList>
            <person name="Hartkoorn R.C."/>
            <person name="Beaudoing E."/>
            <person name="Hot D."/>
        </authorList>
    </citation>
    <scope>NUCLEOTIDE SEQUENCE</scope>
    <source>
        <strain evidence="4">NRRL B-8018</strain>
    </source>
</reference>
<keyword evidence="2" id="KW-0732">Signal</keyword>
<feature type="chain" id="PRO_5040246410" evidence="2">
    <location>
        <begin position="21"/>
        <end position="582"/>
    </location>
</feature>
<dbReference type="Pfam" id="PF00496">
    <property type="entry name" value="SBP_bac_5"/>
    <property type="match status" value="1"/>
</dbReference>
<evidence type="ECO:0000256" key="1">
    <source>
        <dbReference type="SAM" id="MobiDB-lite"/>
    </source>
</evidence>
<dbReference type="PIRSF" id="PIRSF002741">
    <property type="entry name" value="MppA"/>
    <property type="match status" value="1"/>
</dbReference>
<proteinExistence type="predicted"/>
<dbReference type="GO" id="GO:0042597">
    <property type="term" value="C:periplasmic space"/>
    <property type="evidence" value="ECO:0007669"/>
    <property type="project" value="UniProtKB-ARBA"/>
</dbReference>
<dbReference type="KEGG" id="daur:Daura_37755"/>
<gene>
    <name evidence="4" type="ORF">Daura_37755</name>
</gene>
<sequence>MRYRPVTALVLLTLVAGLGACSNNKRTDDDAAPDAGRQASGSIATDPKDSRGPAAEVPGAAKGGTVTVLRQSKVSHLDPQRVYSFVGLTASQLYARRLTTYKDDGKGKVVLVGDLAETPGTDVTKDCKTWEFKIKEGVKFEDGSAVTSKEIAYGIARSFDLALTGGPTYLQEWLADTPQFDTKFNFTADKTALPPGLSTPDPRTLRFTFAKAHCDLPFAVSLPATAPVPPAKDTGTDYDKAPVSSGPYRLAKNEAGTRLTFERNPHWDPATDPMRHQYPDTFVYEFGANPVTQTNRIIADSGADASAVSFNGVDSSLVSKVVGDPALKSRTLQEPTPSEYTLTINNNRVTDLKVRQALNYAIDRDGVVKTLGGDTVARGVTTLMPPATLGWKNYDAYPAGRTGNPGKARELLGGATPELVLGFPDDARNQELSTTLKSNLEKAGFRITLKPIAADTFLDETKKKNNPWDLYIGSWGADWPSGASILPVLYDGRAIKDGGSNNGASYLNAPALNAEFDRILAMPVADQLAEWGRLDEKIMLEYAPVVPLYVDVMFTIHGSKVGGIFIDSIWGSVAVTNAYVRP</sequence>
<evidence type="ECO:0000259" key="3">
    <source>
        <dbReference type="Pfam" id="PF00496"/>
    </source>
</evidence>
<dbReference type="PANTHER" id="PTHR30290">
    <property type="entry name" value="PERIPLASMIC BINDING COMPONENT OF ABC TRANSPORTER"/>
    <property type="match status" value="1"/>
</dbReference>
<organism evidence="4 5">
    <name type="scientific">Dactylosporangium aurantiacum</name>
    <dbReference type="NCBI Taxonomy" id="35754"/>
    <lineage>
        <taxon>Bacteria</taxon>
        <taxon>Bacillati</taxon>
        <taxon>Actinomycetota</taxon>
        <taxon>Actinomycetes</taxon>
        <taxon>Micromonosporales</taxon>
        <taxon>Micromonosporaceae</taxon>
        <taxon>Dactylosporangium</taxon>
    </lineage>
</organism>
<evidence type="ECO:0000313" key="5">
    <source>
        <dbReference type="Proteomes" id="UP001058003"/>
    </source>
</evidence>
<dbReference type="PANTHER" id="PTHR30290:SF83">
    <property type="entry name" value="ABC TRANSPORTER SUBSTRATE-BINDING PROTEIN"/>
    <property type="match status" value="1"/>
</dbReference>
<feature type="region of interest" description="Disordered" evidence="1">
    <location>
        <begin position="23"/>
        <end position="62"/>
    </location>
</feature>
<dbReference type="OrthoDB" id="5240629at2"/>
<dbReference type="InterPro" id="IPR039424">
    <property type="entry name" value="SBP_5"/>
</dbReference>
<evidence type="ECO:0000313" key="4">
    <source>
        <dbReference type="EMBL" id="UWZ52363.1"/>
    </source>
</evidence>
<dbReference type="GO" id="GO:0043190">
    <property type="term" value="C:ATP-binding cassette (ABC) transporter complex"/>
    <property type="evidence" value="ECO:0007669"/>
    <property type="project" value="InterPro"/>
</dbReference>
<feature type="domain" description="Solute-binding protein family 5" evidence="3">
    <location>
        <begin position="111"/>
        <end position="493"/>
    </location>
</feature>
<dbReference type="GO" id="GO:0015833">
    <property type="term" value="P:peptide transport"/>
    <property type="evidence" value="ECO:0007669"/>
    <property type="project" value="TreeGrafter"/>
</dbReference>
<feature type="signal peptide" evidence="2">
    <location>
        <begin position="1"/>
        <end position="20"/>
    </location>
</feature>
<dbReference type="PROSITE" id="PS51257">
    <property type="entry name" value="PROKAR_LIPOPROTEIN"/>
    <property type="match status" value="1"/>
</dbReference>
<evidence type="ECO:0000256" key="2">
    <source>
        <dbReference type="SAM" id="SignalP"/>
    </source>
</evidence>
<dbReference type="InterPro" id="IPR030678">
    <property type="entry name" value="Peptide/Ni-bd"/>
</dbReference>
<accession>A0A9Q9IFQ8</accession>
<dbReference type="EMBL" id="CP073767">
    <property type="protein sequence ID" value="UWZ52363.1"/>
    <property type="molecule type" value="Genomic_DNA"/>
</dbReference>
<dbReference type="AlphaFoldDB" id="A0A9Q9IFQ8"/>
<dbReference type="GO" id="GO:1904680">
    <property type="term" value="F:peptide transmembrane transporter activity"/>
    <property type="evidence" value="ECO:0007669"/>
    <property type="project" value="TreeGrafter"/>
</dbReference>